<name>A0A511NB55_DEIC1</name>
<dbReference type="AlphaFoldDB" id="A0A511NB55"/>
<evidence type="ECO:0000313" key="2">
    <source>
        <dbReference type="Proteomes" id="UP000321306"/>
    </source>
</evidence>
<sequence length="86" mass="9889">MVKVRVHGTPAQVERYMEAMRLMHEAVMQLHAGIPLEEVINVLADIKHPYLIVSESGDYKDQQSGRNPRFSSQVRRYLEVEEGPKV</sequence>
<evidence type="ECO:0000313" key="1">
    <source>
        <dbReference type="EMBL" id="GEM50045.1"/>
    </source>
</evidence>
<reference evidence="1 2" key="1">
    <citation type="submission" date="2019-07" db="EMBL/GenBank/DDBJ databases">
        <title>Whole genome shotgun sequence of Deinococcus cellulosilyticus NBRC 106333.</title>
        <authorList>
            <person name="Hosoyama A."/>
            <person name="Uohara A."/>
            <person name="Ohji S."/>
            <person name="Ichikawa N."/>
        </authorList>
    </citation>
    <scope>NUCLEOTIDE SEQUENCE [LARGE SCALE GENOMIC DNA]</scope>
    <source>
        <strain evidence="1 2">NBRC 106333</strain>
    </source>
</reference>
<dbReference type="EMBL" id="BJXB01000054">
    <property type="protein sequence ID" value="GEM50045.1"/>
    <property type="molecule type" value="Genomic_DNA"/>
</dbReference>
<accession>A0A511NB55</accession>
<comment type="caution">
    <text evidence="1">The sequence shown here is derived from an EMBL/GenBank/DDBJ whole genome shotgun (WGS) entry which is preliminary data.</text>
</comment>
<organism evidence="1 2">
    <name type="scientific">Deinococcus cellulosilyticus (strain DSM 18568 / NBRC 106333 / KACC 11606 / 5516J-15)</name>
    <dbReference type="NCBI Taxonomy" id="1223518"/>
    <lineage>
        <taxon>Bacteria</taxon>
        <taxon>Thermotogati</taxon>
        <taxon>Deinococcota</taxon>
        <taxon>Deinococci</taxon>
        <taxon>Deinococcales</taxon>
        <taxon>Deinococcaceae</taxon>
        <taxon>Deinococcus</taxon>
    </lineage>
</organism>
<proteinExistence type="predicted"/>
<protein>
    <submittedName>
        <fullName evidence="1">Uncharacterized protein</fullName>
    </submittedName>
</protein>
<gene>
    <name evidence="1" type="ORF">DC3_56800</name>
</gene>
<dbReference type="RefSeq" id="WP_146891804.1">
    <property type="nucleotide sequence ID" value="NZ_BJXB01000054.1"/>
</dbReference>
<keyword evidence="2" id="KW-1185">Reference proteome</keyword>
<dbReference type="Proteomes" id="UP000321306">
    <property type="component" value="Unassembled WGS sequence"/>
</dbReference>